<dbReference type="Proteomes" id="UP001348369">
    <property type="component" value="Chromosome"/>
</dbReference>
<protein>
    <submittedName>
        <fullName evidence="1">Uncharacterized protein</fullName>
    </submittedName>
</protein>
<proteinExistence type="predicted"/>
<evidence type="ECO:0000313" key="2">
    <source>
        <dbReference type="Proteomes" id="UP001348369"/>
    </source>
</evidence>
<accession>A0ACD4ZKM2</accession>
<evidence type="ECO:0000313" key="1">
    <source>
        <dbReference type="EMBL" id="WSB98903.1"/>
    </source>
</evidence>
<name>A0ACD4ZKM2_9ACTN</name>
<keyword evidence="2" id="KW-1185">Reference proteome</keyword>
<sequence length="86" mass="9022">MEPVTDPALWGVVSIAMSAIVLAVGVLYAVMPTADGAVPPVPLDAEEGYTYTCYCCPDPVRVTIRAPQAHLVGRAPGGRREVRAEG</sequence>
<dbReference type="EMBL" id="CP109109">
    <property type="protein sequence ID" value="WSB98903.1"/>
    <property type="molecule type" value="Genomic_DNA"/>
</dbReference>
<organism evidence="1 2">
    <name type="scientific">Streptomyces scopuliridis</name>
    <dbReference type="NCBI Taxonomy" id="452529"/>
    <lineage>
        <taxon>Bacteria</taxon>
        <taxon>Bacillati</taxon>
        <taxon>Actinomycetota</taxon>
        <taxon>Actinomycetes</taxon>
        <taxon>Kitasatosporales</taxon>
        <taxon>Streptomycetaceae</taxon>
        <taxon>Streptomyces</taxon>
    </lineage>
</organism>
<reference evidence="1" key="1">
    <citation type="submission" date="2022-10" db="EMBL/GenBank/DDBJ databases">
        <title>The complete genomes of actinobacterial strains from the NBC collection.</title>
        <authorList>
            <person name="Joergensen T.S."/>
            <person name="Alvarez Arevalo M."/>
            <person name="Sterndorff E.B."/>
            <person name="Faurdal D."/>
            <person name="Vuksanovic O."/>
            <person name="Mourched A.-S."/>
            <person name="Charusanti P."/>
            <person name="Shaw S."/>
            <person name="Blin K."/>
            <person name="Weber T."/>
        </authorList>
    </citation>
    <scope>NUCLEOTIDE SEQUENCE</scope>
    <source>
        <strain evidence="1">NBC 01771</strain>
    </source>
</reference>
<gene>
    <name evidence="1" type="ORF">OG835_19020</name>
</gene>